<evidence type="ECO:0000313" key="2">
    <source>
        <dbReference type="EMBL" id="GGY37737.1"/>
    </source>
</evidence>
<proteinExistence type="predicted"/>
<evidence type="ECO:0000256" key="1">
    <source>
        <dbReference type="SAM" id="MobiDB-lite"/>
    </source>
</evidence>
<reference evidence="3" key="1">
    <citation type="journal article" date="2019" name="Int. J. Syst. Evol. Microbiol.">
        <title>The Global Catalogue of Microorganisms (GCM) 10K type strain sequencing project: providing services to taxonomists for standard genome sequencing and annotation.</title>
        <authorList>
            <consortium name="The Broad Institute Genomics Platform"/>
            <consortium name="The Broad Institute Genome Sequencing Center for Infectious Disease"/>
            <person name="Wu L."/>
            <person name="Ma J."/>
        </authorList>
    </citation>
    <scope>NUCLEOTIDE SEQUENCE [LARGE SCALE GENOMIC DNA]</scope>
    <source>
        <strain evidence="3">JCM 4594</strain>
    </source>
</reference>
<evidence type="ECO:0008006" key="4">
    <source>
        <dbReference type="Google" id="ProtNLM"/>
    </source>
</evidence>
<evidence type="ECO:0000313" key="3">
    <source>
        <dbReference type="Proteomes" id="UP000600946"/>
    </source>
</evidence>
<dbReference type="EMBL" id="BMUU01000005">
    <property type="protein sequence ID" value="GGY37737.1"/>
    <property type="molecule type" value="Genomic_DNA"/>
</dbReference>
<accession>A0ABQ3A643</accession>
<feature type="compositionally biased region" description="Basic and acidic residues" evidence="1">
    <location>
        <begin position="56"/>
        <end position="72"/>
    </location>
</feature>
<protein>
    <recommendedName>
        <fullName evidence="4">Antitoxin</fullName>
    </recommendedName>
</protein>
<dbReference type="Proteomes" id="UP000600946">
    <property type="component" value="Unassembled WGS sequence"/>
</dbReference>
<comment type="caution">
    <text evidence="2">The sequence shown here is derived from an EMBL/GenBank/DDBJ whole genome shotgun (WGS) entry which is preliminary data.</text>
</comment>
<dbReference type="Pfam" id="PF14013">
    <property type="entry name" value="MT0933_antitox"/>
    <property type="match status" value="1"/>
</dbReference>
<keyword evidence="3" id="KW-1185">Reference proteome</keyword>
<sequence length="106" mass="11002">MPCARQGAANASARPPVRAASGGANPAECADAGCASIRKEADMSMLDKLKGLIKGHPDQARQGVEKAGDAFDAKTGNKYQSQVDTAQQKLNEQLGTDRPQNPPPGT</sequence>
<dbReference type="InterPro" id="IPR028037">
    <property type="entry name" value="Antitoxin_Rv0909/MT0933"/>
</dbReference>
<feature type="compositionally biased region" description="Polar residues" evidence="1">
    <location>
        <begin position="77"/>
        <end position="94"/>
    </location>
</feature>
<feature type="region of interest" description="Disordered" evidence="1">
    <location>
        <begin position="1"/>
        <end position="28"/>
    </location>
</feature>
<gene>
    <name evidence="2" type="ORF">GCM10010326_34680</name>
</gene>
<organism evidence="2 3">
    <name type="scientific">Streptomyces xanthochromogenes</name>
    <dbReference type="NCBI Taxonomy" id="67384"/>
    <lineage>
        <taxon>Bacteria</taxon>
        <taxon>Bacillati</taxon>
        <taxon>Actinomycetota</taxon>
        <taxon>Actinomycetes</taxon>
        <taxon>Kitasatosporales</taxon>
        <taxon>Streptomycetaceae</taxon>
        <taxon>Streptomyces</taxon>
    </lineage>
</organism>
<name>A0ABQ3A643_9ACTN</name>
<feature type="region of interest" description="Disordered" evidence="1">
    <location>
        <begin position="56"/>
        <end position="106"/>
    </location>
</feature>